<comment type="caution">
    <text evidence="2">The sequence shown here is derived from an EMBL/GenBank/DDBJ whole genome shotgun (WGS) entry which is preliminary data.</text>
</comment>
<name>A0A4Y2MTB8_ARAVE</name>
<dbReference type="EMBL" id="BGPR01007842">
    <property type="protein sequence ID" value="GBN29933.1"/>
    <property type="molecule type" value="Genomic_DNA"/>
</dbReference>
<organism evidence="2 3">
    <name type="scientific">Araneus ventricosus</name>
    <name type="common">Orbweaver spider</name>
    <name type="synonym">Epeira ventricosa</name>
    <dbReference type="NCBI Taxonomy" id="182803"/>
    <lineage>
        <taxon>Eukaryota</taxon>
        <taxon>Metazoa</taxon>
        <taxon>Ecdysozoa</taxon>
        <taxon>Arthropoda</taxon>
        <taxon>Chelicerata</taxon>
        <taxon>Arachnida</taxon>
        <taxon>Araneae</taxon>
        <taxon>Araneomorphae</taxon>
        <taxon>Entelegynae</taxon>
        <taxon>Araneoidea</taxon>
        <taxon>Araneidae</taxon>
        <taxon>Araneus</taxon>
    </lineage>
</organism>
<evidence type="ECO:0000313" key="2">
    <source>
        <dbReference type="EMBL" id="GBN29933.1"/>
    </source>
</evidence>
<dbReference type="AlphaFoldDB" id="A0A4Y2MTB8"/>
<dbReference type="EMBL" id="BGPR01007818">
    <property type="protein sequence ID" value="GBN29767.1"/>
    <property type="molecule type" value="Genomic_DNA"/>
</dbReference>
<reference evidence="2 3" key="1">
    <citation type="journal article" date="2019" name="Sci. Rep.">
        <title>Orb-weaving spider Araneus ventricosus genome elucidates the spidroin gene catalogue.</title>
        <authorList>
            <person name="Kono N."/>
            <person name="Nakamura H."/>
            <person name="Ohtoshi R."/>
            <person name="Moran D.A.P."/>
            <person name="Shinohara A."/>
            <person name="Yoshida Y."/>
            <person name="Fujiwara M."/>
            <person name="Mori M."/>
            <person name="Tomita M."/>
            <person name="Arakawa K."/>
        </authorList>
    </citation>
    <scope>NUCLEOTIDE SEQUENCE [LARGE SCALE GENOMIC DNA]</scope>
</reference>
<accession>A0A4Y2MTB8</accession>
<keyword evidence="3" id="KW-1185">Reference proteome</keyword>
<protein>
    <submittedName>
        <fullName evidence="2">Uncharacterized protein</fullName>
    </submittedName>
</protein>
<evidence type="ECO:0000313" key="3">
    <source>
        <dbReference type="Proteomes" id="UP000499080"/>
    </source>
</evidence>
<evidence type="ECO:0000313" key="1">
    <source>
        <dbReference type="EMBL" id="GBN29767.1"/>
    </source>
</evidence>
<gene>
    <name evidence="1" type="ORF">AVEN_10431_1</name>
    <name evidence="2" type="ORF">AVEN_249890_1</name>
</gene>
<sequence length="94" mass="11176">MNSHEHLLIGQLLEEAAEATNKHFRLNRSKYVQNSSREHYNMDIINRLLLVWDPFSSPSKQVIKEEEICEDDISEEESVQEYSYEEICWSDLMI</sequence>
<dbReference type="Proteomes" id="UP000499080">
    <property type="component" value="Unassembled WGS sequence"/>
</dbReference>
<proteinExistence type="predicted"/>